<evidence type="ECO:0000313" key="1">
    <source>
        <dbReference type="EMBL" id="CAI6371865.1"/>
    </source>
</evidence>
<comment type="caution">
    <text evidence="1">The sequence shown here is derived from an EMBL/GenBank/DDBJ whole genome shotgun (WGS) entry which is preliminary data.</text>
</comment>
<organism evidence="1 2">
    <name type="scientific">Macrosiphum euphorbiae</name>
    <name type="common">potato aphid</name>
    <dbReference type="NCBI Taxonomy" id="13131"/>
    <lineage>
        <taxon>Eukaryota</taxon>
        <taxon>Metazoa</taxon>
        <taxon>Ecdysozoa</taxon>
        <taxon>Arthropoda</taxon>
        <taxon>Hexapoda</taxon>
        <taxon>Insecta</taxon>
        <taxon>Pterygota</taxon>
        <taxon>Neoptera</taxon>
        <taxon>Paraneoptera</taxon>
        <taxon>Hemiptera</taxon>
        <taxon>Sternorrhyncha</taxon>
        <taxon>Aphidomorpha</taxon>
        <taxon>Aphidoidea</taxon>
        <taxon>Aphididae</taxon>
        <taxon>Macrosiphini</taxon>
        <taxon>Macrosiphum</taxon>
    </lineage>
</organism>
<dbReference type="EMBL" id="CARXXK010001016">
    <property type="protein sequence ID" value="CAI6371865.1"/>
    <property type="molecule type" value="Genomic_DNA"/>
</dbReference>
<dbReference type="Proteomes" id="UP001160148">
    <property type="component" value="Unassembled WGS sequence"/>
</dbReference>
<name>A0AAV0XTL9_9HEMI</name>
<evidence type="ECO:0000313" key="2">
    <source>
        <dbReference type="Proteomes" id="UP001160148"/>
    </source>
</evidence>
<protein>
    <submittedName>
        <fullName evidence="1">Uncharacterized protein</fullName>
    </submittedName>
</protein>
<sequence>MRPLTVGAFDLYAFAGSGLMRLRALSAGWLFRLARTGDVAETLAVVALRNLGMDLHFAFGEAQVSALPFEFAQDVRVDLADPVHNMANTGTQFK</sequence>
<accession>A0AAV0XTL9</accession>
<keyword evidence="2" id="KW-1185">Reference proteome</keyword>
<dbReference type="AlphaFoldDB" id="A0AAV0XTL9"/>
<gene>
    <name evidence="1" type="ORF">MEUPH1_LOCUS25812</name>
</gene>
<proteinExistence type="predicted"/>
<reference evidence="1 2" key="1">
    <citation type="submission" date="2023-01" db="EMBL/GenBank/DDBJ databases">
        <authorList>
            <person name="Whitehead M."/>
        </authorList>
    </citation>
    <scope>NUCLEOTIDE SEQUENCE [LARGE SCALE GENOMIC DNA]</scope>
</reference>